<feature type="domain" description="N-acetyltransferase" evidence="1">
    <location>
        <begin position="66"/>
        <end position="212"/>
    </location>
</feature>
<accession>A0A5J6L823</accession>
<reference evidence="3" key="1">
    <citation type="submission" date="2019-09" db="EMBL/GenBank/DDBJ databases">
        <title>Mumia zhuanghuii sp. nov. isolated from the intestinal contents of plateau pika (Ochotona curzoniae) in the Qinghai-Tibet plateau of China.</title>
        <authorList>
            <person name="Tian Z."/>
        </authorList>
    </citation>
    <scope>NUCLEOTIDE SEQUENCE [LARGE SCALE GENOMIC DNA]</scope>
    <source>
        <strain evidence="3">L-031</strain>
    </source>
</reference>
<organism evidence="2 3">
    <name type="scientific">Microbacterium lushaniae</name>
    <dbReference type="NCBI Taxonomy" id="2614639"/>
    <lineage>
        <taxon>Bacteria</taxon>
        <taxon>Bacillati</taxon>
        <taxon>Actinomycetota</taxon>
        <taxon>Actinomycetes</taxon>
        <taxon>Micrococcales</taxon>
        <taxon>Microbacteriaceae</taxon>
        <taxon>Microbacterium</taxon>
    </lineage>
</organism>
<dbReference type="Proteomes" id="UP000325516">
    <property type="component" value="Chromosome"/>
</dbReference>
<dbReference type="InterPro" id="IPR000182">
    <property type="entry name" value="GNAT_dom"/>
</dbReference>
<dbReference type="PANTHER" id="PTHR41700:SF1">
    <property type="entry name" value="N-ACETYLTRANSFERASE DOMAIN-CONTAINING PROTEIN"/>
    <property type="match status" value="1"/>
</dbReference>
<keyword evidence="2" id="KW-0808">Transferase</keyword>
<evidence type="ECO:0000313" key="3">
    <source>
        <dbReference type="Proteomes" id="UP000325516"/>
    </source>
</evidence>
<dbReference type="AlphaFoldDB" id="A0A5J6L823"/>
<dbReference type="Pfam" id="PF00583">
    <property type="entry name" value="Acetyltransf_1"/>
    <property type="match status" value="1"/>
</dbReference>
<dbReference type="SUPFAM" id="SSF55729">
    <property type="entry name" value="Acyl-CoA N-acyltransferases (Nat)"/>
    <property type="match status" value="1"/>
</dbReference>
<dbReference type="EMBL" id="CP044232">
    <property type="protein sequence ID" value="QEW04482.1"/>
    <property type="molecule type" value="Genomic_DNA"/>
</dbReference>
<evidence type="ECO:0000313" key="2">
    <source>
        <dbReference type="EMBL" id="QEW04482.1"/>
    </source>
</evidence>
<dbReference type="Gene3D" id="3.40.630.30">
    <property type="match status" value="1"/>
</dbReference>
<name>A0A5J6L823_9MICO</name>
<sequence>MNDEHSPATASTATIRACGGSRVSLRLSPRPVTDPGYRGWRAQKVAYGTPERTRCQTVRVREPSDIEIRELADIAQVHTAAAVLAEVWPADRQALPVQALRALQYSGNYVVGVYDGERMVGASAAWFGPPAGRTMHSHVTGVLPEYQGRGVGRVLKQHQRDWAFTRGIGRITWTFDPLIARNAHFNLQVLGVRVTDYLVDQYGAMPDAVNRGVPSDRLLVSWALAEPPAAMPDAAAVAAEVRIPGDIDAMRRETPAAAAAWRNAVRRGLRRHLEAGLRIGGFDDERGYLLVAAH</sequence>
<dbReference type="KEGG" id="mlz:F6J85_16265"/>
<proteinExistence type="predicted"/>
<dbReference type="PANTHER" id="PTHR41700">
    <property type="entry name" value="GCN5-RELATED N-ACETYLTRANSFERASE"/>
    <property type="match status" value="1"/>
</dbReference>
<dbReference type="PROSITE" id="PS51186">
    <property type="entry name" value="GNAT"/>
    <property type="match status" value="1"/>
</dbReference>
<dbReference type="InterPro" id="IPR016181">
    <property type="entry name" value="Acyl_CoA_acyltransferase"/>
</dbReference>
<keyword evidence="3" id="KW-1185">Reference proteome</keyword>
<dbReference type="GO" id="GO:0016747">
    <property type="term" value="F:acyltransferase activity, transferring groups other than amino-acyl groups"/>
    <property type="evidence" value="ECO:0007669"/>
    <property type="project" value="InterPro"/>
</dbReference>
<protein>
    <submittedName>
        <fullName evidence="2">GNAT family N-acetyltransferase</fullName>
    </submittedName>
</protein>
<evidence type="ECO:0000259" key="1">
    <source>
        <dbReference type="PROSITE" id="PS51186"/>
    </source>
</evidence>
<dbReference type="CDD" id="cd04301">
    <property type="entry name" value="NAT_SF"/>
    <property type="match status" value="1"/>
</dbReference>
<gene>
    <name evidence="2" type="ORF">F6J85_16265</name>
</gene>
<dbReference type="InterPro" id="IPR038764">
    <property type="entry name" value="GNAT_N_AcTrfase_prd"/>
</dbReference>